<dbReference type="EMBL" id="BTRK01000005">
    <property type="protein sequence ID" value="GMR53026.1"/>
    <property type="molecule type" value="Genomic_DNA"/>
</dbReference>
<dbReference type="PANTHER" id="PTHR37446:SF1">
    <property type="entry name" value="CLAUDIN"/>
    <property type="match status" value="1"/>
</dbReference>
<feature type="transmembrane region" description="Helical" evidence="1">
    <location>
        <begin position="165"/>
        <end position="192"/>
    </location>
</feature>
<keyword evidence="1" id="KW-1133">Transmembrane helix</keyword>
<organism evidence="2 3">
    <name type="scientific">Pristionchus mayeri</name>
    <dbReference type="NCBI Taxonomy" id="1317129"/>
    <lineage>
        <taxon>Eukaryota</taxon>
        <taxon>Metazoa</taxon>
        <taxon>Ecdysozoa</taxon>
        <taxon>Nematoda</taxon>
        <taxon>Chromadorea</taxon>
        <taxon>Rhabditida</taxon>
        <taxon>Rhabditina</taxon>
        <taxon>Diplogasteromorpha</taxon>
        <taxon>Diplogasteroidea</taxon>
        <taxon>Neodiplogasteridae</taxon>
        <taxon>Pristionchus</taxon>
    </lineage>
</organism>
<feature type="transmembrane region" description="Helical" evidence="1">
    <location>
        <begin position="78"/>
        <end position="99"/>
    </location>
</feature>
<comment type="caution">
    <text evidence="2">The sequence shown here is derived from an EMBL/GenBank/DDBJ whole genome shotgun (WGS) entry which is preliminary data.</text>
</comment>
<sequence length="193" mass="20948">MCFFAVQIIYGIIGTAVLGLTITSLALDSWTQISDKDYSGLLCPSTVIEDAIKNHKSVFEECHFDFSQFMNISPYQQAILIAIILAIVAEVCCLTYNFFTACACCCKTILLPILFGLSVIATILLAIAVGVFLKENPNRMAEIEKFEREIGKHDVNDLLGMGNSFIFAACALAGAVINTLVSLVAWCCAATLI</sequence>
<dbReference type="Proteomes" id="UP001328107">
    <property type="component" value="Unassembled WGS sequence"/>
</dbReference>
<evidence type="ECO:0000313" key="2">
    <source>
        <dbReference type="EMBL" id="GMR53026.1"/>
    </source>
</evidence>
<protein>
    <submittedName>
        <fullName evidence="2">Uncharacterized protein</fullName>
    </submittedName>
</protein>
<reference evidence="3" key="1">
    <citation type="submission" date="2022-10" db="EMBL/GenBank/DDBJ databases">
        <title>Genome assembly of Pristionchus species.</title>
        <authorList>
            <person name="Yoshida K."/>
            <person name="Sommer R.J."/>
        </authorList>
    </citation>
    <scope>NUCLEOTIDE SEQUENCE [LARGE SCALE GENOMIC DNA]</scope>
    <source>
        <strain evidence="3">RS5460</strain>
    </source>
</reference>
<evidence type="ECO:0000313" key="3">
    <source>
        <dbReference type="Proteomes" id="UP001328107"/>
    </source>
</evidence>
<name>A0AAN5I783_9BILA</name>
<dbReference type="PANTHER" id="PTHR37446">
    <property type="entry name" value="CLAUDIN-LIKE IN CAENORHABDITIS"/>
    <property type="match status" value="1"/>
</dbReference>
<proteinExistence type="predicted"/>
<keyword evidence="1" id="KW-0812">Transmembrane</keyword>
<feature type="transmembrane region" description="Helical" evidence="1">
    <location>
        <begin position="7"/>
        <end position="27"/>
    </location>
</feature>
<keyword evidence="1" id="KW-0472">Membrane</keyword>
<dbReference type="AlphaFoldDB" id="A0AAN5I783"/>
<evidence type="ECO:0000256" key="1">
    <source>
        <dbReference type="SAM" id="Phobius"/>
    </source>
</evidence>
<dbReference type="Gene3D" id="1.20.140.150">
    <property type="match status" value="1"/>
</dbReference>
<feature type="transmembrane region" description="Helical" evidence="1">
    <location>
        <begin position="111"/>
        <end position="133"/>
    </location>
</feature>
<keyword evidence="3" id="KW-1185">Reference proteome</keyword>
<accession>A0AAN5I783</accession>
<gene>
    <name evidence="2" type="ORF">PMAYCL1PPCAC_23221</name>
</gene>